<dbReference type="RefSeq" id="WP_053926802.1">
    <property type="nucleotide sequence ID" value="NZ_LGKG01000163.1"/>
</dbReference>
<gene>
    <name evidence="2" type="ORF">ADL29_30780</name>
</gene>
<accession>A0A0N0XRX1</accession>
<proteinExistence type="predicted"/>
<evidence type="ECO:0000256" key="1">
    <source>
        <dbReference type="SAM" id="MobiDB-lite"/>
    </source>
</evidence>
<organism evidence="2 3">
    <name type="scientific">Streptomyces chattanoogensis</name>
    <dbReference type="NCBI Taxonomy" id="66876"/>
    <lineage>
        <taxon>Bacteria</taxon>
        <taxon>Bacillati</taxon>
        <taxon>Actinomycetota</taxon>
        <taxon>Actinomycetes</taxon>
        <taxon>Kitasatosporales</taxon>
        <taxon>Streptomycetaceae</taxon>
        <taxon>Streptomyces</taxon>
    </lineage>
</organism>
<protein>
    <submittedName>
        <fullName evidence="2">Uncharacterized protein</fullName>
    </submittedName>
</protein>
<keyword evidence="3" id="KW-1185">Reference proteome</keyword>
<dbReference type="AlphaFoldDB" id="A0A0N0XRX1"/>
<dbReference type="Proteomes" id="UP000037982">
    <property type="component" value="Unassembled WGS sequence"/>
</dbReference>
<dbReference type="EMBL" id="LGKG01000163">
    <property type="protein sequence ID" value="KPC60354.1"/>
    <property type="molecule type" value="Genomic_DNA"/>
</dbReference>
<sequence>MHIPGREARHPMPPGRSAGTSGRDYRPGNSRKVASSSVSRERPGRFPVAADHRLHQLRVPGVTVRRVRIAEIQQLDECGQALAQDAGLCAAFRSSTGPGVPRPLVPCR</sequence>
<name>A0A0N0XRX1_9ACTN</name>
<dbReference type="PATRIC" id="fig|66876.3.peg.6778"/>
<evidence type="ECO:0000313" key="2">
    <source>
        <dbReference type="EMBL" id="KPC60354.1"/>
    </source>
</evidence>
<reference evidence="3" key="1">
    <citation type="submission" date="2015-07" db="EMBL/GenBank/DDBJ databases">
        <authorList>
            <person name="Ju K.-S."/>
            <person name="Doroghazi J.R."/>
            <person name="Metcalf W.W."/>
        </authorList>
    </citation>
    <scope>NUCLEOTIDE SEQUENCE [LARGE SCALE GENOMIC DNA]</scope>
    <source>
        <strain evidence="3">NRRL ISP-5002</strain>
    </source>
</reference>
<comment type="caution">
    <text evidence="2">The sequence shown here is derived from an EMBL/GenBank/DDBJ whole genome shotgun (WGS) entry which is preliminary data.</text>
</comment>
<feature type="region of interest" description="Disordered" evidence="1">
    <location>
        <begin position="1"/>
        <end position="47"/>
    </location>
</feature>
<evidence type="ECO:0000313" key="3">
    <source>
        <dbReference type="Proteomes" id="UP000037982"/>
    </source>
</evidence>
<feature type="compositionally biased region" description="Basic and acidic residues" evidence="1">
    <location>
        <begin position="1"/>
        <end position="10"/>
    </location>
</feature>